<accession>N9VP85</accession>
<keyword evidence="2" id="KW-1185">Reference proteome</keyword>
<dbReference type="CDD" id="cd17018">
    <property type="entry name" value="T3SC_IA_ExsC-like"/>
    <property type="match status" value="1"/>
</dbReference>
<dbReference type="eggNOG" id="ENOG5033TZ9">
    <property type="taxonomic scope" value="Bacteria"/>
</dbReference>
<evidence type="ECO:0000313" key="1">
    <source>
        <dbReference type="EMBL" id="ENY73373.1"/>
    </source>
</evidence>
<dbReference type="PATRIC" id="fig|1268237.3.peg.684"/>
<dbReference type="SUPFAM" id="SSF69635">
    <property type="entry name" value="Type III secretory system chaperone-like"/>
    <property type="match status" value="1"/>
</dbReference>
<dbReference type="GO" id="GO:0030254">
    <property type="term" value="P:protein secretion by the type III secretion system"/>
    <property type="evidence" value="ECO:0007669"/>
    <property type="project" value="InterPro"/>
</dbReference>
<gene>
    <name evidence="1" type="ORF">G114_03472</name>
</gene>
<dbReference type="EMBL" id="APVG01000005">
    <property type="protein sequence ID" value="ENY73373.1"/>
    <property type="molecule type" value="Genomic_DNA"/>
</dbReference>
<proteinExistence type="predicted"/>
<dbReference type="Proteomes" id="UP000023775">
    <property type="component" value="Unassembled WGS sequence"/>
</dbReference>
<protein>
    <submittedName>
        <fullName evidence="1">ExsC protein</fullName>
    </submittedName>
</protein>
<organism evidence="1 2">
    <name type="scientific">Aeromonas diversa CDC 2478-85</name>
    <dbReference type="NCBI Taxonomy" id="1268237"/>
    <lineage>
        <taxon>Bacteria</taxon>
        <taxon>Pseudomonadati</taxon>
        <taxon>Pseudomonadota</taxon>
        <taxon>Gammaproteobacteria</taxon>
        <taxon>Aeromonadales</taxon>
        <taxon>Aeromonadaceae</taxon>
        <taxon>Aeromonas</taxon>
    </lineage>
</organism>
<dbReference type="InterPro" id="IPR010261">
    <property type="entry name" value="Tir_chaperone"/>
</dbReference>
<dbReference type="Pfam" id="PF05932">
    <property type="entry name" value="CesT"/>
    <property type="match status" value="1"/>
</dbReference>
<comment type="caution">
    <text evidence="1">The sequence shown here is derived from an EMBL/GenBank/DDBJ whole genome shotgun (WGS) entry which is preliminary data.</text>
</comment>
<name>N9VP85_9GAMM</name>
<dbReference type="AlphaFoldDB" id="N9VP85"/>
<dbReference type="Gene3D" id="3.30.1460.10">
    <property type="match status" value="1"/>
</dbReference>
<reference evidence="1 2" key="1">
    <citation type="journal article" date="2013" name="Genome Announc.">
        <title>Draft Genome Sequence of the Aeromonas diversa Type Strain.</title>
        <authorList>
            <person name="Farfan M."/>
            <person name="Spataro N."/>
            <person name="Sanglas A."/>
            <person name="Albarral V."/>
            <person name="Loren J.G."/>
            <person name="Bosch E."/>
            <person name="Fuste M.C."/>
        </authorList>
    </citation>
    <scope>NUCLEOTIDE SEQUENCE [LARGE SCALE GENOMIC DNA]</scope>
    <source>
        <strain evidence="1 2">2478-85</strain>
    </source>
</reference>
<evidence type="ECO:0000313" key="2">
    <source>
        <dbReference type="Proteomes" id="UP000023775"/>
    </source>
</evidence>
<sequence length="162" mass="18446">MKGQANILSSLLEDIMDLTLIINRLLAEFATKHGLPSFALNEEGVAALCFDESLQLALILVPERDHLVLQVDVAELHQVGEGIFRQLASFNRHWYQFNLHFGFDEASLMVQLYRQMSARQLTLAVLEESLASMLEHAEFWQDLLQSPPHIGQHHDEMQGVRV</sequence>